<dbReference type="EMBL" id="REGW02000013">
    <property type="protein sequence ID" value="KAE8287780.1"/>
    <property type="molecule type" value="Genomic_DNA"/>
</dbReference>
<proteinExistence type="predicted"/>
<name>A0A6G0I8L9_LARCR</name>
<sequence>MEKISQAPHSCILHTSGSDEDPGVGLTKVKDIASWKSLLEAAHVRGFEPVLKVAENLGTGEKEQQLRDSFGMDLVYAISHGKVKTSKHIVLAFAVKSLTGQDGGITPGQVKPYVPTALAWDNIDRLEETLTGCGTSHRVNENTQLNLLLKKTSKENTELNLHLENVIQEKRQLDVENQKLNMFLNSTLENFNLIKEENKQLNLHPEDEDQNLQVMTPAVV</sequence>
<protein>
    <submittedName>
        <fullName evidence="1">Uncharacterized protein</fullName>
    </submittedName>
</protein>
<evidence type="ECO:0000313" key="2">
    <source>
        <dbReference type="Proteomes" id="UP000424527"/>
    </source>
</evidence>
<organism evidence="1 2">
    <name type="scientific">Larimichthys crocea</name>
    <name type="common">Large yellow croaker</name>
    <name type="synonym">Pseudosciaena crocea</name>
    <dbReference type="NCBI Taxonomy" id="215358"/>
    <lineage>
        <taxon>Eukaryota</taxon>
        <taxon>Metazoa</taxon>
        <taxon>Chordata</taxon>
        <taxon>Craniata</taxon>
        <taxon>Vertebrata</taxon>
        <taxon>Euteleostomi</taxon>
        <taxon>Actinopterygii</taxon>
        <taxon>Neopterygii</taxon>
        <taxon>Teleostei</taxon>
        <taxon>Neoteleostei</taxon>
        <taxon>Acanthomorphata</taxon>
        <taxon>Eupercaria</taxon>
        <taxon>Sciaenidae</taxon>
        <taxon>Larimichthys</taxon>
    </lineage>
</organism>
<comment type="caution">
    <text evidence="1">The sequence shown here is derived from an EMBL/GenBank/DDBJ whole genome shotgun (WGS) entry which is preliminary data.</text>
</comment>
<gene>
    <name evidence="1" type="ORF">D5F01_LYC13837</name>
</gene>
<dbReference type="AlphaFoldDB" id="A0A6G0I8L9"/>
<evidence type="ECO:0000313" key="1">
    <source>
        <dbReference type="EMBL" id="KAE8287780.1"/>
    </source>
</evidence>
<dbReference type="Proteomes" id="UP000424527">
    <property type="component" value="Unassembled WGS sequence"/>
</dbReference>
<accession>A0A6G0I8L9</accession>
<reference evidence="1 2" key="1">
    <citation type="submission" date="2019-07" db="EMBL/GenBank/DDBJ databases">
        <title>Chromosome genome assembly for large yellow croaker.</title>
        <authorList>
            <person name="Xiao S."/>
        </authorList>
    </citation>
    <scope>NUCLEOTIDE SEQUENCE [LARGE SCALE GENOMIC DNA]</scope>
    <source>
        <strain evidence="1">JMULYC20181020</strain>
        <tissue evidence="1">Muscle</tissue>
    </source>
</reference>
<keyword evidence="2" id="KW-1185">Reference proteome</keyword>